<accession>A0A1E5KYN8</accession>
<keyword evidence="4 7" id="KW-0808">Transferase</keyword>
<dbReference type="PANTHER" id="PTHR43757:SF2">
    <property type="entry name" value="AMINOMETHYLTRANSFERASE, MITOCHONDRIAL"/>
    <property type="match status" value="1"/>
</dbReference>
<sequence>MDKKVPLHEWHVANGGKIVPFAGYLLPVQYQETGVIKEHLSVRNRAGIFDVSHMGEVIYEGKDALANIQKILTNDFSKMTVGQVRYSVMCNDDGGVVDDLLVYKQAEDKYLMIINAGNREKDIQWMKKHLFGDVTFEDRSEQIGQIALQGPESKEILEKLADPAMLPKKYYTFVENIAVADVPCLISRTGYTGSFGYELYCQADDIHHLWQALLEAGKELGLTPCGLGARDTLRLEASMPLYGHEMNEEITPYETGLGFTVKMEKENFIGKQALLEKRKPQLTRVGIELIGRGIAREEADIVLKNGQKIGKTTSGTYSPYIAKAIAMALVDKEFSAIDTEIDIVVRNKKIPAKIVQTPFYKW</sequence>
<dbReference type="InterPro" id="IPR022903">
    <property type="entry name" value="GcvT_bac"/>
</dbReference>
<dbReference type="InterPro" id="IPR029043">
    <property type="entry name" value="GcvT/YgfZ_C"/>
</dbReference>
<dbReference type="GO" id="GO:0005829">
    <property type="term" value="C:cytosol"/>
    <property type="evidence" value="ECO:0007669"/>
    <property type="project" value="TreeGrafter"/>
</dbReference>
<evidence type="ECO:0000259" key="10">
    <source>
        <dbReference type="Pfam" id="PF08669"/>
    </source>
</evidence>
<dbReference type="GO" id="GO:0008483">
    <property type="term" value="F:transaminase activity"/>
    <property type="evidence" value="ECO:0007669"/>
    <property type="project" value="UniProtKB-KW"/>
</dbReference>
<dbReference type="InterPro" id="IPR006222">
    <property type="entry name" value="GCVT_N"/>
</dbReference>
<evidence type="ECO:0000256" key="5">
    <source>
        <dbReference type="ARBA" id="ARBA00031395"/>
    </source>
</evidence>
<evidence type="ECO:0000256" key="8">
    <source>
        <dbReference type="PIRSR" id="PIRSR006487-1"/>
    </source>
</evidence>
<evidence type="ECO:0000313" key="11">
    <source>
        <dbReference type="EMBL" id="OEH82977.1"/>
    </source>
</evidence>
<comment type="caution">
    <text evidence="11">The sequence shown here is derived from an EMBL/GenBank/DDBJ whole genome shotgun (WGS) entry which is preliminary data.</text>
</comment>
<dbReference type="Gene3D" id="4.10.1250.10">
    <property type="entry name" value="Aminomethyltransferase fragment"/>
    <property type="match status" value="1"/>
</dbReference>
<dbReference type="FunFam" id="4.10.1250.10:FF:000001">
    <property type="entry name" value="Aminomethyltransferase"/>
    <property type="match status" value="1"/>
</dbReference>
<name>A0A1E5KYN8_9ENTE</name>
<dbReference type="PIRSF" id="PIRSF006487">
    <property type="entry name" value="GcvT"/>
    <property type="match status" value="1"/>
</dbReference>
<dbReference type="EMBL" id="MIEK01000012">
    <property type="protein sequence ID" value="OEH82977.1"/>
    <property type="molecule type" value="Genomic_DNA"/>
</dbReference>
<dbReference type="HAMAP" id="MF_00259">
    <property type="entry name" value="GcvT"/>
    <property type="match status" value="1"/>
</dbReference>
<dbReference type="NCBIfam" id="TIGR00528">
    <property type="entry name" value="gcvT"/>
    <property type="match status" value="1"/>
</dbReference>
<dbReference type="InterPro" id="IPR013977">
    <property type="entry name" value="GcvT_C"/>
</dbReference>
<evidence type="ECO:0000256" key="2">
    <source>
        <dbReference type="ARBA" id="ARBA00012616"/>
    </source>
</evidence>
<evidence type="ECO:0000256" key="7">
    <source>
        <dbReference type="HAMAP-Rule" id="MF_00259"/>
    </source>
</evidence>
<reference evidence="11 12" key="1">
    <citation type="submission" date="2016-09" db="EMBL/GenBank/DDBJ databases">
        <authorList>
            <person name="Capua I."/>
            <person name="De Benedictis P."/>
            <person name="Joannis T."/>
            <person name="Lombin L.H."/>
            <person name="Cattoli G."/>
        </authorList>
    </citation>
    <scope>NUCLEOTIDE SEQUENCE [LARGE SCALE GENOMIC DNA]</scope>
    <source>
        <strain evidence="11 12">LMG 25899</strain>
    </source>
</reference>
<feature type="binding site" evidence="8">
    <location>
        <position position="198"/>
    </location>
    <ligand>
        <name>substrate</name>
    </ligand>
</feature>
<protein>
    <recommendedName>
        <fullName evidence="2 7">Aminomethyltransferase</fullName>
        <ecNumber evidence="2 7">2.1.2.10</ecNumber>
    </recommendedName>
    <alternativeName>
        <fullName evidence="5 7">Glycine cleavage system T protein</fullName>
    </alternativeName>
</protein>
<evidence type="ECO:0000259" key="9">
    <source>
        <dbReference type="Pfam" id="PF01571"/>
    </source>
</evidence>
<dbReference type="GO" id="GO:0004047">
    <property type="term" value="F:aminomethyltransferase activity"/>
    <property type="evidence" value="ECO:0007669"/>
    <property type="project" value="UniProtKB-UniRule"/>
</dbReference>
<dbReference type="FunFam" id="3.30.70.1400:FF:000001">
    <property type="entry name" value="Aminomethyltransferase"/>
    <property type="match status" value="1"/>
</dbReference>
<keyword evidence="12" id="KW-1185">Reference proteome</keyword>
<dbReference type="SUPFAM" id="SSF103025">
    <property type="entry name" value="Folate-binding domain"/>
    <property type="match status" value="1"/>
</dbReference>
<evidence type="ECO:0000256" key="1">
    <source>
        <dbReference type="ARBA" id="ARBA00008609"/>
    </source>
</evidence>
<evidence type="ECO:0000256" key="6">
    <source>
        <dbReference type="ARBA" id="ARBA00047665"/>
    </source>
</evidence>
<dbReference type="Pfam" id="PF01571">
    <property type="entry name" value="GCV_T"/>
    <property type="match status" value="1"/>
</dbReference>
<dbReference type="RefSeq" id="WP_069697932.1">
    <property type="nucleotide sequence ID" value="NZ_JAGGMA010000002.1"/>
</dbReference>
<dbReference type="OrthoDB" id="9774591at2"/>
<comment type="catalytic activity">
    <reaction evidence="6 7">
        <text>N(6)-[(R)-S(8)-aminomethyldihydrolipoyl]-L-lysyl-[protein] + (6S)-5,6,7,8-tetrahydrofolate = N(6)-[(R)-dihydrolipoyl]-L-lysyl-[protein] + (6R)-5,10-methylene-5,6,7,8-tetrahydrofolate + NH4(+)</text>
        <dbReference type="Rhea" id="RHEA:16945"/>
        <dbReference type="Rhea" id="RHEA-COMP:10475"/>
        <dbReference type="Rhea" id="RHEA-COMP:10492"/>
        <dbReference type="ChEBI" id="CHEBI:15636"/>
        <dbReference type="ChEBI" id="CHEBI:28938"/>
        <dbReference type="ChEBI" id="CHEBI:57453"/>
        <dbReference type="ChEBI" id="CHEBI:83100"/>
        <dbReference type="ChEBI" id="CHEBI:83143"/>
        <dbReference type="EC" id="2.1.2.10"/>
    </reaction>
</comment>
<dbReference type="AlphaFoldDB" id="A0A1E5KYN8"/>
<dbReference type="GO" id="GO:0005960">
    <property type="term" value="C:glycine cleavage complex"/>
    <property type="evidence" value="ECO:0007669"/>
    <property type="project" value="InterPro"/>
</dbReference>
<dbReference type="InterPro" id="IPR006223">
    <property type="entry name" value="GcvT"/>
</dbReference>
<dbReference type="FunFam" id="2.40.30.110:FF:000003">
    <property type="entry name" value="Aminomethyltransferase"/>
    <property type="match status" value="1"/>
</dbReference>
<gene>
    <name evidence="7" type="primary">gcvT</name>
    <name evidence="11" type="ORF">BCR26_01505</name>
</gene>
<dbReference type="InterPro" id="IPR027266">
    <property type="entry name" value="TrmE/GcvT-like"/>
</dbReference>
<dbReference type="InterPro" id="IPR028896">
    <property type="entry name" value="GcvT/YgfZ/DmdA"/>
</dbReference>
<feature type="domain" description="GCVT N-terminal" evidence="9">
    <location>
        <begin position="7"/>
        <end position="265"/>
    </location>
</feature>
<proteinExistence type="inferred from homology"/>
<comment type="function">
    <text evidence="7">The glycine cleavage system catalyzes the degradation of glycine.</text>
</comment>
<keyword evidence="3 7" id="KW-0032">Aminotransferase</keyword>
<dbReference type="Proteomes" id="UP000095256">
    <property type="component" value="Unassembled WGS sequence"/>
</dbReference>
<dbReference type="PANTHER" id="PTHR43757">
    <property type="entry name" value="AMINOMETHYLTRANSFERASE"/>
    <property type="match status" value="1"/>
</dbReference>
<dbReference type="EC" id="2.1.2.10" evidence="2 7"/>
<dbReference type="GO" id="GO:0019464">
    <property type="term" value="P:glycine decarboxylation via glycine cleavage system"/>
    <property type="evidence" value="ECO:0007669"/>
    <property type="project" value="UniProtKB-UniRule"/>
</dbReference>
<dbReference type="STRING" id="762845.BCR26_01505"/>
<dbReference type="NCBIfam" id="NF001567">
    <property type="entry name" value="PRK00389.1"/>
    <property type="match status" value="1"/>
</dbReference>
<organism evidence="11 12">
    <name type="scientific">Enterococcus rivorum</name>
    <dbReference type="NCBI Taxonomy" id="762845"/>
    <lineage>
        <taxon>Bacteria</taxon>
        <taxon>Bacillati</taxon>
        <taxon>Bacillota</taxon>
        <taxon>Bacilli</taxon>
        <taxon>Lactobacillales</taxon>
        <taxon>Enterococcaceae</taxon>
        <taxon>Enterococcus</taxon>
    </lineage>
</organism>
<comment type="subunit">
    <text evidence="7">The glycine cleavage system is composed of four proteins: P, T, L and H.</text>
</comment>
<dbReference type="Gene3D" id="2.40.30.110">
    <property type="entry name" value="Aminomethyltransferase beta-barrel domains"/>
    <property type="match status" value="1"/>
</dbReference>
<dbReference type="Gene3D" id="3.30.70.1400">
    <property type="entry name" value="Aminomethyltransferase beta-barrel domains"/>
    <property type="match status" value="1"/>
</dbReference>
<dbReference type="Gene3D" id="3.30.1360.120">
    <property type="entry name" value="Probable tRNA modification gtpase trme, domain 1"/>
    <property type="match status" value="1"/>
</dbReference>
<feature type="domain" description="Aminomethyltransferase C-terminal" evidence="10">
    <location>
        <begin position="284"/>
        <end position="361"/>
    </location>
</feature>
<dbReference type="Pfam" id="PF08669">
    <property type="entry name" value="GCV_T_C"/>
    <property type="match status" value="1"/>
</dbReference>
<evidence type="ECO:0000256" key="3">
    <source>
        <dbReference type="ARBA" id="ARBA00022576"/>
    </source>
</evidence>
<evidence type="ECO:0000256" key="4">
    <source>
        <dbReference type="ARBA" id="ARBA00022679"/>
    </source>
</evidence>
<dbReference type="SUPFAM" id="SSF101790">
    <property type="entry name" value="Aminomethyltransferase beta-barrel domain"/>
    <property type="match status" value="1"/>
</dbReference>
<evidence type="ECO:0000313" key="12">
    <source>
        <dbReference type="Proteomes" id="UP000095256"/>
    </source>
</evidence>
<comment type="similarity">
    <text evidence="1 7">Belongs to the GcvT family.</text>
</comment>